<sequence>MFKENKIYIIIFLTLIISILIPNTSYGNSAEPPSILIIVPNAPNDLEVSARTGDNVIKGREINKLIETHYTFYNSQIKMASRHKDIDYIFTISTGDISYEIALEKPVASYNNIYTLDLDAQILTPGKLLSRSILLVAMRIILTLIIEGIVFWKFGFRNKESWIAFIIINLITQGALNIWINGFDPSSSYMIFSLILAEIIIFITEMILFPIFVKEHSKSKKAAYVFIANIVSLIAGGYIITILPI</sequence>
<evidence type="ECO:0000313" key="2">
    <source>
        <dbReference type="EMBL" id="MBU5677647.1"/>
    </source>
</evidence>
<evidence type="ECO:0000313" key="3">
    <source>
        <dbReference type="Proteomes" id="UP000779508"/>
    </source>
</evidence>
<feature type="transmembrane region" description="Helical" evidence="1">
    <location>
        <begin position="189"/>
        <end position="212"/>
    </location>
</feature>
<organism evidence="2 3">
    <name type="scientific">Alkaliphilus flagellatus</name>
    <dbReference type="NCBI Taxonomy" id="2841507"/>
    <lineage>
        <taxon>Bacteria</taxon>
        <taxon>Bacillati</taxon>
        <taxon>Bacillota</taxon>
        <taxon>Clostridia</taxon>
        <taxon>Peptostreptococcales</taxon>
        <taxon>Natronincolaceae</taxon>
        <taxon>Alkaliphilus</taxon>
    </lineage>
</organism>
<feature type="transmembrane region" description="Helical" evidence="1">
    <location>
        <begin position="7"/>
        <end position="26"/>
    </location>
</feature>
<reference evidence="2 3" key="1">
    <citation type="submission" date="2021-06" db="EMBL/GenBank/DDBJ databases">
        <authorList>
            <person name="Sun Q."/>
            <person name="Li D."/>
        </authorList>
    </citation>
    <scope>NUCLEOTIDE SEQUENCE [LARGE SCALE GENOMIC DNA]</scope>
    <source>
        <strain evidence="2 3">MSJ-5</strain>
    </source>
</reference>
<feature type="transmembrane region" description="Helical" evidence="1">
    <location>
        <begin position="224"/>
        <end position="243"/>
    </location>
</feature>
<proteinExistence type="predicted"/>
<gene>
    <name evidence="2" type="ORF">KQI88_14595</name>
</gene>
<evidence type="ECO:0000256" key="1">
    <source>
        <dbReference type="SAM" id="Phobius"/>
    </source>
</evidence>
<name>A0ABS6G5A2_9FIRM</name>
<keyword evidence="1" id="KW-1133">Transmembrane helix</keyword>
<keyword evidence="3" id="KW-1185">Reference proteome</keyword>
<comment type="caution">
    <text evidence="2">The sequence shown here is derived from an EMBL/GenBank/DDBJ whole genome shotgun (WGS) entry which is preliminary data.</text>
</comment>
<dbReference type="Proteomes" id="UP000779508">
    <property type="component" value="Unassembled WGS sequence"/>
</dbReference>
<keyword evidence="1" id="KW-0812">Transmembrane</keyword>
<accession>A0ABS6G5A2</accession>
<protein>
    <submittedName>
        <fullName evidence="2">Uncharacterized protein</fullName>
    </submittedName>
</protein>
<feature type="transmembrane region" description="Helical" evidence="1">
    <location>
        <begin position="162"/>
        <end position="183"/>
    </location>
</feature>
<dbReference type="EMBL" id="JAHLQK010000006">
    <property type="protein sequence ID" value="MBU5677647.1"/>
    <property type="molecule type" value="Genomic_DNA"/>
</dbReference>
<dbReference type="RefSeq" id="WP_216418563.1">
    <property type="nucleotide sequence ID" value="NZ_JAHLQK010000006.1"/>
</dbReference>
<keyword evidence="1" id="KW-0472">Membrane</keyword>
<feature type="transmembrane region" description="Helical" evidence="1">
    <location>
        <begin position="133"/>
        <end position="155"/>
    </location>
</feature>